<name>A0A1G6Q6Z8_9BACL</name>
<gene>
    <name evidence="2" type="ORF">SAMN04488112_1208</name>
</gene>
<feature type="transmembrane region" description="Helical" evidence="1">
    <location>
        <begin position="446"/>
        <end position="463"/>
    </location>
</feature>
<proteinExistence type="predicted"/>
<dbReference type="OrthoDB" id="8641791at2"/>
<accession>A0A1G6Q6Z8</accession>
<feature type="transmembrane region" description="Helical" evidence="1">
    <location>
        <begin position="240"/>
        <end position="259"/>
    </location>
</feature>
<feature type="transmembrane region" description="Helical" evidence="1">
    <location>
        <begin position="31"/>
        <end position="54"/>
    </location>
</feature>
<sequence>MELSAAHGWYAAGTLIIILTMLLRRVVVLPALAGTFLVTSIYSGSLVTGFQAIFNANLVAAGELFNIFLIIAFMVALLRSLRDLGADRSMMRPMGRMMVNGHLSFFLLAGMTYVLSLFFWPTPAVPLIGALLLPSAVRAGLPPIGGAVAIAIAGQGMALSSDYVMRVAPTLSAKSGGLDPAQVADQALILSLVTGAVALLIAYGMLHKRIGKREGLPESVFSWEEPDRNRKADGSPWRKPFAVLVPSSLLAVMAYMVYSKVSGTGTLEGEGGAALIGGVAAMLLMAATLAHNRRQAVNRIAEHLVEGFLFAFRTMGPVIPIAGYFFLGSGDFSGAILNIDQGPPFLFDLVRAGQTLIPESGVLTVFGVLVIGMITGLDGSGFSGLPLTGGLAGSLVGPGIDPTTLAAIGQMGSIWTGGGTIVAWSSLVAVAGFAGVSVTELVRRNFFPVVVGLLVSTLVALLIW</sequence>
<feature type="transmembrane region" description="Helical" evidence="1">
    <location>
        <begin position="421"/>
        <end position="439"/>
    </location>
</feature>
<protein>
    <submittedName>
        <fullName evidence="2">H+/gluconate symporter</fullName>
    </submittedName>
</protein>
<keyword evidence="3" id="KW-1185">Reference proteome</keyword>
<feature type="transmembrane region" description="Helical" evidence="1">
    <location>
        <begin position="60"/>
        <end position="78"/>
    </location>
</feature>
<keyword evidence="1" id="KW-0812">Transmembrane</keyword>
<feature type="transmembrane region" description="Helical" evidence="1">
    <location>
        <begin position="271"/>
        <end position="290"/>
    </location>
</feature>
<dbReference type="STRING" id="1236220.SAMN04488112_1208"/>
<keyword evidence="1" id="KW-0472">Membrane</keyword>
<dbReference type="Proteomes" id="UP000199387">
    <property type="component" value="Unassembled WGS sequence"/>
</dbReference>
<dbReference type="AlphaFoldDB" id="A0A1G6Q6Z8"/>
<evidence type="ECO:0000313" key="2">
    <source>
        <dbReference type="EMBL" id="SDC88001.1"/>
    </source>
</evidence>
<feature type="transmembrane region" description="Helical" evidence="1">
    <location>
        <begin position="187"/>
        <end position="206"/>
    </location>
</feature>
<evidence type="ECO:0000256" key="1">
    <source>
        <dbReference type="SAM" id="Phobius"/>
    </source>
</evidence>
<feature type="transmembrane region" description="Helical" evidence="1">
    <location>
        <begin position="6"/>
        <end position="24"/>
    </location>
</feature>
<evidence type="ECO:0000313" key="3">
    <source>
        <dbReference type="Proteomes" id="UP000199387"/>
    </source>
</evidence>
<keyword evidence="1" id="KW-1133">Transmembrane helix</keyword>
<dbReference type="EMBL" id="FMZA01000020">
    <property type="protein sequence ID" value="SDC88001.1"/>
    <property type="molecule type" value="Genomic_DNA"/>
</dbReference>
<dbReference type="RefSeq" id="WP_091572195.1">
    <property type="nucleotide sequence ID" value="NZ_FMZA01000020.1"/>
</dbReference>
<reference evidence="2 3" key="1">
    <citation type="submission" date="2016-10" db="EMBL/GenBank/DDBJ databases">
        <authorList>
            <person name="de Groot N.N."/>
        </authorList>
    </citation>
    <scope>NUCLEOTIDE SEQUENCE [LARGE SCALE GENOMIC DNA]</scope>
    <source>
        <strain evidence="2 3">DSM 45514</strain>
    </source>
</reference>
<feature type="transmembrane region" description="Helical" evidence="1">
    <location>
        <begin position="356"/>
        <end position="377"/>
    </location>
</feature>
<feature type="transmembrane region" description="Helical" evidence="1">
    <location>
        <begin position="99"/>
        <end position="120"/>
    </location>
</feature>
<organism evidence="2 3">
    <name type="scientific">Melghirimyces thermohalophilus</name>
    <dbReference type="NCBI Taxonomy" id="1236220"/>
    <lineage>
        <taxon>Bacteria</taxon>
        <taxon>Bacillati</taxon>
        <taxon>Bacillota</taxon>
        <taxon>Bacilli</taxon>
        <taxon>Bacillales</taxon>
        <taxon>Thermoactinomycetaceae</taxon>
        <taxon>Melghirimyces</taxon>
    </lineage>
</organism>